<dbReference type="RefSeq" id="WP_071164778.1">
    <property type="nucleotide sequence ID" value="NZ_CP017812.1"/>
</dbReference>
<dbReference type="KEGG" id="avu:BK816_08520"/>
<evidence type="ECO:0000313" key="2">
    <source>
        <dbReference type="Proteomes" id="UP000176288"/>
    </source>
</evidence>
<proteinExistence type="predicted"/>
<name>A0A1D9MM06_9ACTO</name>
<dbReference type="InterPro" id="IPR029063">
    <property type="entry name" value="SAM-dependent_MTases_sf"/>
</dbReference>
<evidence type="ECO:0000313" key="1">
    <source>
        <dbReference type="EMBL" id="AOZ73315.1"/>
    </source>
</evidence>
<reference evidence="1 2" key="1">
    <citation type="submission" date="2016-10" db="EMBL/GenBank/DDBJ databases">
        <title>Actinomyces aegypiusis sp. nov., isolated from the Aegypius monachus in Qinghai Tibet Plateau China.</title>
        <authorList>
            <person name="Wang Y."/>
        </authorList>
    </citation>
    <scope>NUCLEOTIDE SEQUENCE [LARGE SCALE GENOMIC DNA]</scope>
    <source>
        <strain evidence="1 2">VUL4_3</strain>
    </source>
</reference>
<dbReference type="Gene3D" id="3.40.50.150">
    <property type="entry name" value="Vaccinia Virus protein VP39"/>
    <property type="match status" value="1"/>
</dbReference>
<organism evidence="1 2">
    <name type="scientific">Boudabousia tangfeifanii</name>
    <dbReference type="NCBI Taxonomy" id="1912795"/>
    <lineage>
        <taxon>Bacteria</taxon>
        <taxon>Bacillati</taxon>
        <taxon>Actinomycetota</taxon>
        <taxon>Actinomycetes</taxon>
        <taxon>Actinomycetales</taxon>
        <taxon>Actinomycetaceae</taxon>
        <taxon>Boudabousia</taxon>
    </lineage>
</organism>
<dbReference type="OrthoDB" id="399884at2"/>
<dbReference type="SUPFAM" id="SSF53335">
    <property type="entry name" value="S-adenosyl-L-methionine-dependent methyltransferases"/>
    <property type="match status" value="1"/>
</dbReference>
<gene>
    <name evidence="1" type="ORF">BK816_08520</name>
</gene>
<protein>
    <submittedName>
        <fullName evidence="1">Uncharacterized protein</fullName>
    </submittedName>
</protein>
<keyword evidence="2" id="KW-1185">Reference proteome</keyword>
<dbReference type="EMBL" id="CP017812">
    <property type="protein sequence ID" value="AOZ73315.1"/>
    <property type="molecule type" value="Genomic_DNA"/>
</dbReference>
<dbReference type="Proteomes" id="UP000176288">
    <property type="component" value="Chromosome"/>
</dbReference>
<dbReference type="AlphaFoldDB" id="A0A1D9MM06"/>
<sequence length="876" mass="100043">MAVSLSKKYNKDFIKDLSTAAKGTETEVIANTYRCAISRAMTPNENPQAPWDFECKTDGFFSPDHLFYNARILFEAKDDLELRSARGRATIVIQCIFYMKQYDQVGHEQPTILMGADRNQAFLVYAPPFMEYLERDDVDWNVAPSNAAKKHPDLLKEIEEHDGIKTYVFDIRDENFDVNEIIKAIENLAKNEGSFKKIKISNHNIRAVFDEFITMLDLSKNSKMDSRQRVELFILSILGSREVWIDDAVGNLIHLRDKAFTIDTGQYQSFFGRYSKKYSDVEKDSINAMYDVLFEEAERRKSGDFWTPTIWADKAHEMLSDVLGQDWRRTRVVWDPACGTKNLTRDYTDWQALYLSTIFDEELSTSRSYNKDAVTFQFDFLNDDVSIDPKALFGVEWKMPPSLYREFLEDKPFVFLMNPPFGTAANHDSENKASIAKNPINEDMKRCGLDKAAQQLYAQFLWRIVKFTEVFNLSDVTIGFFSNDRFMFGGKTWEKFMAAFQDKFKFEKGIVFNAGEFSDVSRNWGISFTVWRWHRDTGSSLSRTGLLDSYEVEYVEATTNGLRSLLNKKIIPASASHDLKQWVKKALPKPTVNLPEGSFVRVSGPLKLYSSKNKGATYQEEAVGYLHCNANSVEHSDKYTGLYSTCFGSGHGLPVFESSMERSAVYFATRKTSIPPADKMWIYGHESYREPTSEIFKSLEWEEFVVDCLVFSLCAKGSNQSAMRNIEVAENRLVNVSNPWFFASIKNVEELATAANQADVIRDIKTNANSESAWFRLASGKTFSAEASAVYDALMDLLIHTMNYRGDMNRIDGTVHANAWDAGYRQLSLIDQKFSSGSNLIKLKEAMKVLSQKINDRAIKWELHNVDLSYGATVGG</sequence>
<accession>A0A1D9MM06</accession>